<dbReference type="GO" id="GO:1990281">
    <property type="term" value="C:efflux pump complex"/>
    <property type="evidence" value="ECO:0007669"/>
    <property type="project" value="TreeGrafter"/>
</dbReference>
<accession>A0A0B1ZIG5</accession>
<dbReference type="OrthoDB" id="7452700at2"/>
<evidence type="ECO:0000256" key="6">
    <source>
        <dbReference type="SAM" id="SignalP"/>
    </source>
</evidence>
<evidence type="ECO:0000256" key="3">
    <source>
        <dbReference type="ARBA" id="ARBA00022692"/>
    </source>
</evidence>
<gene>
    <name evidence="7" type="ORF">LK12_08080</name>
</gene>
<dbReference type="Proteomes" id="UP000031057">
    <property type="component" value="Unassembled WGS sequence"/>
</dbReference>
<sequence>MRKLLLAGAVLLAAAPALSEPGLPDDAAVVAALDAHPSVQAAMARTGAARAQARALARGSHEFTFTGSYINRSVDREGSFDEFDAQLTRPIRLPGKARLDREIGTFGVAAAENRAEDARHQAALLLAQSWWDWLGAAAEARVDRQAAENYAKLLEAVRRRVAVRDAAQLDADQAAAALGAAQVAAEQSAGREALARARLASQFPALPLGDVPPPVPMPKLPDRGIEALGRLVIKHSHEIAAADAEAQQAGATASRARADRIADPSLGVRLFSERGGAERGAGVLFSMPLGGGHRRALADQADAEASAARADAMAVRFAVTEVAETDMTEARFRYAAWQRARDGLNAQIAALQKLREGHKAGEIDLSDELLGERQVHDAFRVEAHARTEAMRALTRLRIDSHSIWIGQDED</sequence>
<dbReference type="Gene3D" id="1.20.1600.10">
    <property type="entry name" value="Outer membrane efflux proteins (OEP)"/>
    <property type="match status" value="1"/>
</dbReference>
<dbReference type="STRING" id="1348853.LK12_08080"/>
<dbReference type="AlphaFoldDB" id="A0A0B1ZIG5"/>
<dbReference type="SUPFAM" id="SSF56954">
    <property type="entry name" value="Outer membrane efflux proteins (OEP)"/>
    <property type="match status" value="1"/>
</dbReference>
<comment type="caution">
    <text evidence="7">The sequence shown here is derived from an EMBL/GenBank/DDBJ whole genome shotgun (WGS) entry which is preliminary data.</text>
</comment>
<keyword evidence="2" id="KW-1134">Transmembrane beta strand</keyword>
<keyword evidence="3" id="KW-0812">Transmembrane</keyword>
<evidence type="ECO:0000313" key="8">
    <source>
        <dbReference type="Proteomes" id="UP000031057"/>
    </source>
</evidence>
<protein>
    <submittedName>
        <fullName evidence="7">Transporter</fullName>
    </submittedName>
</protein>
<dbReference type="GO" id="GO:0009279">
    <property type="term" value="C:cell outer membrane"/>
    <property type="evidence" value="ECO:0007669"/>
    <property type="project" value="UniProtKB-SubCell"/>
</dbReference>
<organism evidence="7 8">
    <name type="scientific">Novosphingobium malaysiense</name>
    <dbReference type="NCBI Taxonomy" id="1348853"/>
    <lineage>
        <taxon>Bacteria</taxon>
        <taxon>Pseudomonadati</taxon>
        <taxon>Pseudomonadota</taxon>
        <taxon>Alphaproteobacteria</taxon>
        <taxon>Sphingomonadales</taxon>
        <taxon>Sphingomonadaceae</taxon>
        <taxon>Novosphingobium</taxon>
    </lineage>
</organism>
<evidence type="ECO:0000313" key="7">
    <source>
        <dbReference type="EMBL" id="KHK90905.1"/>
    </source>
</evidence>
<keyword evidence="6" id="KW-0732">Signal</keyword>
<evidence type="ECO:0000256" key="1">
    <source>
        <dbReference type="ARBA" id="ARBA00004442"/>
    </source>
</evidence>
<keyword evidence="4" id="KW-0472">Membrane</keyword>
<dbReference type="EMBL" id="JTDI01000003">
    <property type="protein sequence ID" value="KHK90905.1"/>
    <property type="molecule type" value="Genomic_DNA"/>
</dbReference>
<keyword evidence="8" id="KW-1185">Reference proteome</keyword>
<evidence type="ECO:0000256" key="5">
    <source>
        <dbReference type="ARBA" id="ARBA00023237"/>
    </source>
</evidence>
<evidence type="ECO:0000256" key="4">
    <source>
        <dbReference type="ARBA" id="ARBA00023136"/>
    </source>
</evidence>
<dbReference type="PANTHER" id="PTHR30026:SF20">
    <property type="entry name" value="OUTER MEMBRANE PROTEIN TOLC"/>
    <property type="match status" value="1"/>
</dbReference>
<name>A0A0B1ZIG5_9SPHN</name>
<evidence type="ECO:0000256" key="2">
    <source>
        <dbReference type="ARBA" id="ARBA00022452"/>
    </source>
</evidence>
<comment type="subcellular location">
    <subcellularLocation>
        <location evidence="1">Cell outer membrane</location>
    </subcellularLocation>
</comment>
<feature type="chain" id="PRO_5002068923" evidence="6">
    <location>
        <begin position="20"/>
        <end position="410"/>
    </location>
</feature>
<dbReference type="GO" id="GO:0015562">
    <property type="term" value="F:efflux transmembrane transporter activity"/>
    <property type="evidence" value="ECO:0007669"/>
    <property type="project" value="InterPro"/>
</dbReference>
<dbReference type="PANTHER" id="PTHR30026">
    <property type="entry name" value="OUTER MEMBRANE PROTEIN TOLC"/>
    <property type="match status" value="1"/>
</dbReference>
<keyword evidence="5" id="KW-0998">Cell outer membrane</keyword>
<dbReference type="GO" id="GO:0015288">
    <property type="term" value="F:porin activity"/>
    <property type="evidence" value="ECO:0007669"/>
    <property type="project" value="TreeGrafter"/>
</dbReference>
<reference evidence="7 8" key="1">
    <citation type="submission" date="2014-10" db="EMBL/GenBank/DDBJ databases">
        <title>Genome sequence of Novosphingobium malaysiense MUSC 273(T).</title>
        <authorList>
            <person name="Lee L.-H."/>
        </authorList>
    </citation>
    <scope>NUCLEOTIDE SEQUENCE [LARGE SCALE GENOMIC DNA]</scope>
    <source>
        <strain evidence="7 8">MUSC 273</strain>
    </source>
</reference>
<dbReference type="RefSeq" id="WP_039281891.1">
    <property type="nucleotide sequence ID" value="NZ_JTDI01000003.1"/>
</dbReference>
<feature type="signal peptide" evidence="6">
    <location>
        <begin position="1"/>
        <end position="19"/>
    </location>
</feature>
<proteinExistence type="predicted"/>
<dbReference type="InterPro" id="IPR051906">
    <property type="entry name" value="TolC-like"/>
</dbReference>